<keyword evidence="1" id="KW-0472">Membrane</keyword>
<gene>
    <name evidence="2" type="ORF">C7380_101147</name>
</gene>
<keyword evidence="1" id="KW-1133">Transmembrane helix</keyword>
<feature type="transmembrane region" description="Helical" evidence="1">
    <location>
        <begin position="51"/>
        <end position="79"/>
    </location>
</feature>
<evidence type="ECO:0000313" key="3">
    <source>
        <dbReference type="Proteomes" id="UP000245921"/>
    </source>
</evidence>
<dbReference type="EMBL" id="QGGI01000001">
    <property type="protein sequence ID" value="PWJ96574.1"/>
    <property type="molecule type" value="Genomic_DNA"/>
</dbReference>
<keyword evidence="3" id="KW-1185">Reference proteome</keyword>
<reference evidence="2 3" key="1">
    <citation type="submission" date="2018-05" db="EMBL/GenBank/DDBJ databases">
        <title>Genomic Encyclopedia of Type Strains, Phase IV (KMG-IV): sequencing the most valuable type-strain genomes for metagenomic binning, comparative biology and taxonomic classification.</title>
        <authorList>
            <person name="Goeker M."/>
        </authorList>
    </citation>
    <scope>NUCLEOTIDE SEQUENCE [LARGE SCALE GENOMIC DNA]</scope>
    <source>
        <strain evidence="2 3">DSM 24906</strain>
    </source>
</reference>
<comment type="caution">
    <text evidence="2">The sequence shown here is derived from an EMBL/GenBank/DDBJ whole genome shotgun (WGS) entry which is preliminary data.</text>
</comment>
<dbReference type="RefSeq" id="WP_109603564.1">
    <property type="nucleotide sequence ID" value="NZ_QGGI01000001.1"/>
</dbReference>
<dbReference type="AlphaFoldDB" id="A0AA45C953"/>
<accession>A0AA45C953</accession>
<dbReference type="Proteomes" id="UP000245921">
    <property type="component" value="Unassembled WGS sequence"/>
</dbReference>
<organism evidence="2 3">
    <name type="scientific">Oceanotoga teriensis</name>
    <dbReference type="NCBI Taxonomy" id="515440"/>
    <lineage>
        <taxon>Bacteria</taxon>
        <taxon>Thermotogati</taxon>
        <taxon>Thermotogota</taxon>
        <taxon>Thermotogae</taxon>
        <taxon>Petrotogales</taxon>
        <taxon>Petrotogaceae</taxon>
        <taxon>Oceanotoga</taxon>
    </lineage>
</organism>
<evidence type="ECO:0000313" key="2">
    <source>
        <dbReference type="EMBL" id="PWJ96574.1"/>
    </source>
</evidence>
<evidence type="ECO:0000256" key="1">
    <source>
        <dbReference type="SAM" id="Phobius"/>
    </source>
</evidence>
<proteinExistence type="predicted"/>
<feature type="transmembrane region" description="Helical" evidence="1">
    <location>
        <begin position="91"/>
        <end position="112"/>
    </location>
</feature>
<keyword evidence="1" id="KW-0812">Transmembrane</keyword>
<protein>
    <submittedName>
        <fullName evidence="2">Uncharacterized protein</fullName>
    </submittedName>
</protein>
<sequence>MKIKNEIIKTSILAGLFYILFISLKYLKIAPNIISFIMPMPIFFLSLRYSLIYTFVFLFLIFISGFVIESIGILLLIFLPVFIYKTVNKKILKNIIIILTTFISFLLMINFFGLKLPNKINSEFFMYITSILYSIFSTVYPILLKKLSEEVIDLISKYLD</sequence>
<feature type="transmembrane region" description="Helical" evidence="1">
    <location>
        <begin position="12"/>
        <end position="31"/>
    </location>
</feature>
<name>A0AA45C953_9BACT</name>
<feature type="transmembrane region" description="Helical" evidence="1">
    <location>
        <begin position="124"/>
        <end position="144"/>
    </location>
</feature>